<proteinExistence type="predicted"/>
<keyword evidence="1" id="KW-0812">Transmembrane</keyword>
<sequence>MEQKRRNMFYNIKIYYLCTVFFMVLDLRLTMKIGCRDDNLFFFI</sequence>
<protein>
    <submittedName>
        <fullName evidence="2">TfoX/Sxy family transcriptional regulator of competence genes</fullName>
    </submittedName>
</protein>
<keyword evidence="1" id="KW-0472">Membrane</keyword>
<feature type="transmembrane region" description="Helical" evidence="1">
    <location>
        <begin position="12"/>
        <end position="31"/>
    </location>
</feature>
<evidence type="ECO:0000256" key="1">
    <source>
        <dbReference type="SAM" id="Phobius"/>
    </source>
</evidence>
<reference evidence="2 3" key="1">
    <citation type="submission" date="2020-08" db="EMBL/GenBank/DDBJ databases">
        <title>Genomic Encyclopedia of Type Strains, Phase IV (KMG-IV): sequencing the most valuable type-strain genomes for metagenomic binning, comparative biology and taxonomic classification.</title>
        <authorList>
            <person name="Goeker M."/>
        </authorList>
    </citation>
    <scope>NUCLEOTIDE SEQUENCE [LARGE SCALE GENOMIC DNA]</scope>
    <source>
        <strain evidence="2 3">DSM 104969</strain>
    </source>
</reference>
<name>A0A840CYF1_9BACT</name>
<organism evidence="2 3">
    <name type="scientific">Dysgonomonas hofstadii</name>
    <dbReference type="NCBI Taxonomy" id="637886"/>
    <lineage>
        <taxon>Bacteria</taxon>
        <taxon>Pseudomonadati</taxon>
        <taxon>Bacteroidota</taxon>
        <taxon>Bacteroidia</taxon>
        <taxon>Bacteroidales</taxon>
        <taxon>Dysgonomonadaceae</taxon>
        <taxon>Dysgonomonas</taxon>
    </lineage>
</organism>
<evidence type="ECO:0000313" key="2">
    <source>
        <dbReference type="EMBL" id="MBB4037775.1"/>
    </source>
</evidence>
<comment type="caution">
    <text evidence="2">The sequence shown here is derived from an EMBL/GenBank/DDBJ whole genome shotgun (WGS) entry which is preliminary data.</text>
</comment>
<evidence type="ECO:0000313" key="3">
    <source>
        <dbReference type="Proteomes" id="UP000555103"/>
    </source>
</evidence>
<keyword evidence="1" id="KW-1133">Transmembrane helix</keyword>
<gene>
    <name evidence="2" type="ORF">GGR21_003696</name>
</gene>
<dbReference type="AlphaFoldDB" id="A0A840CYF1"/>
<accession>A0A840CYF1</accession>
<keyword evidence="3" id="KW-1185">Reference proteome</keyword>
<dbReference type="EMBL" id="JACIEP010000017">
    <property type="protein sequence ID" value="MBB4037775.1"/>
    <property type="molecule type" value="Genomic_DNA"/>
</dbReference>
<dbReference type="Proteomes" id="UP000555103">
    <property type="component" value="Unassembled WGS sequence"/>
</dbReference>